<comment type="caution">
    <text evidence="11">The sequence shown here is derived from an EMBL/GenBank/DDBJ whole genome shotgun (WGS) entry which is preliminary data.</text>
</comment>
<dbReference type="PROSITE" id="PS50929">
    <property type="entry name" value="ABC_TM1F"/>
    <property type="match status" value="1"/>
</dbReference>
<keyword evidence="5 11" id="KW-0067">ATP-binding</keyword>
<name>A0AA45C7G5_9BACT</name>
<dbReference type="RefSeq" id="WP_109604541.1">
    <property type="nucleotide sequence ID" value="NZ_JAMHJO010000006.1"/>
</dbReference>
<dbReference type="GO" id="GO:0005886">
    <property type="term" value="C:plasma membrane"/>
    <property type="evidence" value="ECO:0007669"/>
    <property type="project" value="UniProtKB-SubCell"/>
</dbReference>
<dbReference type="Gene3D" id="3.40.50.300">
    <property type="entry name" value="P-loop containing nucleotide triphosphate hydrolases"/>
    <property type="match status" value="1"/>
</dbReference>
<dbReference type="InterPro" id="IPR003593">
    <property type="entry name" value="AAA+_ATPase"/>
</dbReference>
<feature type="domain" description="ABC transporter" evidence="9">
    <location>
        <begin position="336"/>
        <end position="570"/>
    </location>
</feature>
<dbReference type="GO" id="GO:0016887">
    <property type="term" value="F:ATP hydrolysis activity"/>
    <property type="evidence" value="ECO:0007669"/>
    <property type="project" value="InterPro"/>
</dbReference>
<keyword evidence="2" id="KW-0813">Transport</keyword>
<dbReference type="Proteomes" id="UP000245921">
    <property type="component" value="Unassembled WGS sequence"/>
</dbReference>
<feature type="transmembrane region" description="Helical" evidence="8">
    <location>
        <begin position="21"/>
        <end position="40"/>
    </location>
</feature>
<feature type="transmembrane region" description="Helical" evidence="8">
    <location>
        <begin position="249"/>
        <end position="270"/>
    </location>
</feature>
<dbReference type="PROSITE" id="PS50893">
    <property type="entry name" value="ABC_TRANSPORTER_2"/>
    <property type="match status" value="1"/>
</dbReference>
<dbReference type="GO" id="GO:0015421">
    <property type="term" value="F:ABC-type oligopeptide transporter activity"/>
    <property type="evidence" value="ECO:0007669"/>
    <property type="project" value="TreeGrafter"/>
</dbReference>
<feature type="transmembrane region" description="Helical" evidence="8">
    <location>
        <begin position="60"/>
        <end position="79"/>
    </location>
</feature>
<keyword evidence="3 8" id="KW-0812">Transmembrane</keyword>
<keyword evidence="4" id="KW-0547">Nucleotide-binding</keyword>
<dbReference type="PROSITE" id="PS00211">
    <property type="entry name" value="ABC_TRANSPORTER_1"/>
    <property type="match status" value="1"/>
</dbReference>
<dbReference type="PANTHER" id="PTHR43394:SF1">
    <property type="entry name" value="ATP-BINDING CASSETTE SUB-FAMILY B MEMBER 10, MITOCHONDRIAL"/>
    <property type="match status" value="1"/>
</dbReference>
<dbReference type="InterPro" id="IPR003439">
    <property type="entry name" value="ABC_transporter-like_ATP-bd"/>
</dbReference>
<evidence type="ECO:0000256" key="5">
    <source>
        <dbReference type="ARBA" id="ARBA00022840"/>
    </source>
</evidence>
<dbReference type="InterPro" id="IPR011527">
    <property type="entry name" value="ABC1_TM_dom"/>
</dbReference>
<dbReference type="Pfam" id="PF00005">
    <property type="entry name" value="ABC_tran"/>
    <property type="match status" value="1"/>
</dbReference>
<reference evidence="11 12" key="1">
    <citation type="submission" date="2018-05" db="EMBL/GenBank/DDBJ databases">
        <title>Genomic Encyclopedia of Type Strains, Phase IV (KMG-IV): sequencing the most valuable type-strain genomes for metagenomic binning, comparative biology and taxonomic classification.</title>
        <authorList>
            <person name="Goeker M."/>
        </authorList>
    </citation>
    <scope>NUCLEOTIDE SEQUENCE [LARGE SCALE GENOMIC DNA]</scope>
    <source>
        <strain evidence="11 12">DSM 24906</strain>
    </source>
</reference>
<evidence type="ECO:0000256" key="3">
    <source>
        <dbReference type="ARBA" id="ARBA00022692"/>
    </source>
</evidence>
<dbReference type="SMART" id="SM00382">
    <property type="entry name" value="AAA"/>
    <property type="match status" value="1"/>
</dbReference>
<dbReference type="SUPFAM" id="SSF90123">
    <property type="entry name" value="ABC transporter transmembrane region"/>
    <property type="match status" value="1"/>
</dbReference>
<dbReference type="InterPro" id="IPR017871">
    <property type="entry name" value="ABC_transporter-like_CS"/>
</dbReference>
<keyword evidence="12" id="KW-1185">Reference proteome</keyword>
<comment type="subcellular location">
    <subcellularLocation>
        <location evidence="1">Cell membrane</location>
        <topology evidence="1">Multi-pass membrane protein</topology>
    </subcellularLocation>
</comment>
<evidence type="ECO:0000256" key="2">
    <source>
        <dbReference type="ARBA" id="ARBA00022448"/>
    </source>
</evidence>
<evidence type="ECO:0000313" key="11">
    <source>
        <dbReference type="EMBL" id="PWJ95295.1"/>
    </source>
</evidence>
<proteinExistence type="predicted"/>
<keyword evidence="6 8" id="KW-1133">Transmembrane helix</keyword>
<dbReference type="SUPFAM" id="SSF52540">
    <property type="entry name" value="P-loop containing nucleoside triphosphate hydrolases"/>
    <property type="match status" value="1"/>
</dbReference>
<dbReference type="CDD" id="cd07346">
    <property type="entry name" value="ABC_6TM_exporters"/>
    <property type="match status" value="1"/>
</dbReference>
<evidence type="ECO:0000313" key="12">
    <source>
        <dbReference type="Proteomes" id="UP000245921"/>
    </source>
</evidence>
<feature type="transmembrane region" description="Helical" evidence="8">
    <location>
        <begin position="163"/>
        <end position="179"/>
    </location>
</feature>
<protein>
    <submittedName>
        <fullName evidence="11">ATP-binding cassette subfamily B protein</fullName>
    </submittedName>
</protein>
<dbReference type="FunFam" id="3.40.50.300:FF:000287">
    <property type="entry name" value="Multidrug ABC transporter ATP-binding protein"/>
    <property type="match status" value="1"/>
</dbReference>
<evidence type="ECO:0000256" key="1">
    <source>
        <dbReference type="ARBA" id="ARBA00004651"/>
    </source>
</evidence>
<evidence type="ECO:0000256" key="4">
    <source>
        <dbReference type="ARBA" id="ARBA00022741"/>
    </source>
</evidence>
<feature type="transmembrane region" description="Helical" evidence="8">
    <location>
        <begin position="276"/>
        <end position="296"/>
    </location>
</feature>
<feature type="transmembrane region" description="Helical" evidence="8">
    <location>
        <begin position="141"/>
        <end position="157"/>
    </location>
</feature>
<gene>
    <name evidence="11" type="ORF">C7380_106103</name>
</gene>
<sequence>MKNKKWMRVVFEFATFCKWKIFFSVIFAIISVLGGFIPYIAVYNILNIFFEGNPDLKDIIFWSLICFLGYFGKLLFYAFSTTLSHISAYSILEQIRLRLINKLLKAPLGTVLNETSGKFKNVIVDRVETIELPLAHMIPEGISNLILPLFVFSYLLFIDWRMALASLITVPLPLILFSFEMKKFNKKYSDYMKASNHVNSVIVEYINGIEVIKTFNQSSKSYEKFSDSVKFFKDYTLDWFRSTWKLMNFTATFLPSSLLGTIPIGMILYINGSLSPSEFVMCLILSMGIISPLMWFTTAINDLKTIEYAVNDVNKILNIEELKDNELCIDLKDYSINLNDVSFSYNNESNAIDNITLNIPQGEFHALVGPSGGGKSTIARLISRFWDIDSGSIKIGGVDIKDIPLTQLRNIISFVTQDNFLFDCSILENIRIGNSDATDEEVFNIAKKAQCDDFIKKLPNGYHTEAGEAGKKLSGGEMQRITIARAMLKNSPILILDEATAFTDSENEDNIQKSISELTKNKTLIVIAHRLSTIKDADNIVVLNNGKIVEQGTQDYLLRNCNLYIEMWKSHIGSKSWAAGNRKEDFYV</sequence>
<keyword evidence="7 8" id="KW-0472">Membrane</keyword>
<evidence type="ECO:0000259" key="9">
    <source>
        <dbReference type="PROSITE" id="PS50893"/>
    </source>
</evidence>
<evidence type="ECO:0000259" key="10">
    <source>
        <dbReference type="PROSITE" id="PS50929"/>
    </source>
</evidence>
<dbReference type="InterPro" id="IPR039421">
    <property type="entry name" value="Type_1_exporter"/>
</dbReference>
<dbReference type="Pfam" id="PF00664">
    <property type="entry name" value="ABC_membrane"/>
    <property type="match status" value="1"/>
</dbReference>
<evidence type="ECO:0000256" key="6">
    <source>
        <dbReference type="ARBA" id="ARBA00022989"/>
    </source>
</evidence>
<dbReference type="Gene3D" id="1.20.1560.10">
    <property type="entry name" value="ABC transporter type 1, transmembrane domain"/>
    <property type="match status" value="1"/>
</dbReference>
<dbReference type="InterPro" id="IPR036640">
    <property type="entry name" value="ABC1_TM_sf"/>
</dbReference>
<dbReference type="AlphaFoldDB" id="A0AA45C7G5"/>
<organism evidence="11 12">
    <name type="scientific">Oceanotoga teriensis</name>
    <dbReference type="NCBI Taxonomy" id="515440"/>
    <lineage>
        <taxon>Bacteria</taxon>
        <taxon>Thermotogati</taxon>
        <taxon>Thermotogota</taxon>
        <taxon>Thermotogae</taxon>
        <taxon>Petrotogales</taxon>
        <taxon>Petrotogaceae</taxon>
        <taxon>Oceanotoga</taxon>
    </lineage>
</organism>
<evidence type="ECO:0000256" key="8">
    <source>
        <dbReference type="SAM" id="Phobius"/>
    </source>
</evidence>
<dbReference type="GO" id="GO:0005524">
    <property type="term" value="F:ATP binding"/>
    <property type="evidence" value="ECO:0007669"/>
    <property type="project" value="UniProtKB-KW"/>
</dbReference>
<dbReference type="InterPro" id="IPR027417">
    <property type="entry name" value="P-loop_NTPase"/>
</dbReference>
<accession>A0AA45C7G5</accession>
<feature type="domain" description="ABC transmembrane type-1" evidence="10">
    <location>
        <begin position="22"/>
        <end position="305"/>
    </location>
</feature>
<dbReference type="PANTHER" id="PTHR43394">
    <property type="entry name" value="ATP-DEPENDENT PERMEASE MDL1, MITOCHONDRIAL"/>
    <property type="match status" value="1"/>
</dbReference>
<dbReference type="EMBL" id="QGGI01000006">
    <property type="protein sequence ID" value="PWJ95295.1"/>
    <property type="molecule type" value="Genomic_DNA"/>
</dbReference>
<evidence type="ECO:0000256" key="7">
    <source>
        <dbReference type="ARBA" id="ARBA00023136"/>
    </source>
</evidence>